<reference evidence="2 3" key="1">
    <citation type="submission" date="2017-02" db="EMBL/GenBank/DDBJ databases">
        <title>Acinetobacter sp. ANC 4945, whole genome shotgun sequencing project.</title>
        <authorList>
            <person name="Radolfova-Krizova L."/>
            <person name="Al Atrouni A."/>
            <person name="Nemec A."/>
        </authorList>
    </citation>
    <scope>NUCLEOTIDE SEQUENCE [LARGE SCALE GENOMIC DNA]</scope>
    <source>
        <strain evidence="2 3">ANC 4945</strain>
    </source>
</reference>
<dbReference type="AlphaFoldDB" id="A0A1T1GQ28"/>
<evidence type="ECO:0000313" key="3">
    <source>
        <dbReference type="Proteomes" id="UP000191160"/>
    </source>
</evidence>
<dbReference type="Proteomes" id="UP000191160">
    <property type="component" value="Unassembled WGS sequence"/>
</dbReference>
<keyword evidence="3" id="KW-1185">Reference proteome</keyword>
<protein>
    <submittedName>
        <fullName evidence="2">Uncharacterized protein</fullName>
    </submittedName>
</protein>
<organism evidence="2 3">
    <name type="scientific">Acinetobacter amyesii</name>
    <dbReference type="NCBI Taxonomy" id="2942470"/>
    <lineage>
        <taxon>Bacteria</taxon>
        <taxon>Pseudomonadati</taxon>
        <taxon>Pseudomonadota</taxon>
        <taxon>Gammaproteobacteria</taxon>
        <taxon>Moraxellales</taxon>
        <taxon>Moraxellaceae</taxon>
        <taxon>Acinetobacter</taxon>
    </lineage>
</organism>
<sequence>MKLITALLTLLALFNISTVQAETEKVADESIIEERQEQFKRISISLLSDFNLAKDLAKNNIENDRQEFSFQLCKMLINLQDMVTVSNFYNDLQIAHEAKEIAEGMLTTVYDTMERNLITEDSCKDEVYGDNHINE</sequence>
<proteinExistence type="predicted"/>
<name>A0A1T1GQ28_9GAMM</name>
<feature type="chain" id="PRO_5012006822" evidence="1">
    <location>
        <begin position="22"/>
        <end position="135"/>
    </location>
</feature>
<accession>A0A1T1GQ28</accession>
<keyword evidence="1" id="KW-0732">Signal</keyword>
<dbReference type="EMBL" id="MVKX01000013">
    <property type="protein sequence ID" value="OOV79640.1"/>
    <property type="molecule type" value="Genomic_DNA"/>
</dbReference>
<evidence type="ECO:0000313" key="2">
    <source>
        <dbReference type="EMBL" id="OOV79640.1"/>
    </source>
</evidence>
<dbReference type="RefSeq" id="WP_078191575.1">
    <property type="nucleotide sequence ID" value="NZ_JAMCOZ010000011.1"/>
</dbReference>
<gene>
    <name evidence="2" type="ORF">B1202_15905</name>
</gene>
<feature type="signal peptide" evidence="1">
    <location>
        <begin position="1"/>
        <end position="21"/>
    </location>
</feature>
<comment type="caution">
    <text evidence="2">The sequence shown here is derived from an EMBL/GenBank/DDBJ whole genome shotgun (WGS) entry which is preliminary data.</text>
</comment>
<evidence type="ECO:0000256" key="1">
    <source>
        <dbReference type="SAM" id="SignalP"/>
    </source>
</evidence>